<protein>
    <recommendedName>
        <fullName evidence="4">rhomboid protease</fullName>
        <ecNumber evidence="4">3.4.21.105</ecNumber>
    </recommendedName>
</protein>
<dbReference type="InterPro" id="IPR022764">
    <property type="entry name" value="Peptidase_S54_rhomboid_dom"/>
</dbReference>
<evidence type="ECO:0000256" key="4">
    <source>
        <dbReference type="ARBA" id="ARBA00013039"/>
    </source>
</evidence>
<evidence type="ECO:0000256" key="2">
    <source>
        <dbReference type="ARBA" id="ARBA00004141"/>
    </source>
</evidence>
<organism evidence="11">
    <name type="scientific">Evadne anonyx</name>
    <dbReference type="NCBI Taxonomy" id="141404"/>
    <lineage>
        <taxon>Eukaryota</taxon>
        <taxon>Metazoa</taxon>
        <taxon>Ecdysozoa</taxon>
        <taxon>Arthropoda</taxon>
        <taxon>Crustacea</taxon>
        <taxon>Branchiopoda</taxon>
        <taxon>Diplostraca</taxon>
        <taxon>Cladocera</taxon>
        <taxon>Onychopoda</taxon>
        <taxon>Podonidae</taxon>
        <taxon>Evadne</taxon>
    </lineage>
</organism>
<evidence type="ECO:0000256" key="7">
    <source>
        <dbReference type="ARBA" id="ARBA00022989"/>
    </source>
</evidence>
<dbReference type="SUPFAM" id="SSF144091">
    <property type="entry name" value="Rhomboid-like"/>
    <property type="match status" value="1"/>
</dbReference>
<evidence type="ECO:0000256" key="5">
    <source>
        <dbReference type="ARBA" id="ARBA00022692"/>
    </source>
</evidence>
<keyword evidence="6" id="KW-0378">Hydrolase</keyword>
<dbReference type="Pfam" id="PF01694">
    <property type="entry name" value="Rhomboid"/>
    <property type="match status" value="1"/>
</dbReference>
<evidence type="ECO:0000256" key="3">
    <source>
        <dbReference type="ARBA" id="ARBA00009045"/>
    </source>
</evidence>
<reference evidence="11" key="1">
    <citation type="submission" date="2021-04" db="EMBL/GenBank/DDBJ databases">
        <authorList>
            <person name="Cornetti L."/>
        </authorList>
    </citation>
    <scope>NUCLEOTIDE SEQUENCE</scope>
</reference>
<evidence type="ECO:0000256" key="6">
    <source>
        <dbReference type="ARBA" id="ARBA00022801"/>
    </source>
</evidence>
<evidence type="ECO:0000259" key="10">
    <source>
        <dbReference type="Pfam" id="PF01694"/>
    </source>
</evidence>
<gene>
    <name evidence="11" type="primary">EOG090X07NR</name>
</gene>
<feature type="transmembrane region" description="Helical" evidence="9">
    <location>
        <begin position="40"/>
        <end position="61"/>
    </location>
</feature>
<dbReference type="GO" id="GO:0006465">
    <property type="term" value="P:signal peptide processing"/>
    <property type="evidence" value="ECO:0007669"/>
    <property type="project" value="TreeGrafter"/>
</dbReference>
<dbReference type="FunFam" id="1.20.1540.10:FF:000012">
    <property type="entry name" value="Rhomboid family protein"/>
    <property type="match status" value="1"/>
</dbReference>
<keyword evidence="5 9" id="KW-0812">Transmembrane</keyword>
<keyword evidence="7 9" id="KW-1133">Transmembrane helix</keyword>
<comment type="subcellular location">
    <subcellularLocation>
        <location evidence="2">Membrane</location>
        <topology evidence="2">Multi-pass membrane protein</topology>
    </subcellularLocation>
</comment>
<dbReference type="GO" id="GO:0004252">
    <property type="term" value="F:serine-type endopeptidase activity"/>
    <property type="evidence" value="ECO:0007669"/>
    <property type="project" value="InterPro"/>
</dbReference>
<keyword evidence="8 9" id="KW-0472">Membrane</keyword>
<evidence type="ECO:0000256" key="8">
    <source>
        <dbReference type="ARBA" id="ARBA00023136"/>
    </source>
</evidence>
<proteinExistence type="inferred from homology"/>
<name>A0A9N6ZFD6_9CRUS</name>
<feature type="transmembrane region" description="Helical" evidence="9">
    <location>
        <begin position="110"/>
        <end position="127"/>
    </location>
</feature>
<dbReference type="InterPro" id="IPR035952">
    <property type="entry name" value="Rhomboid-like_sf"/>
</dbReference>
<evidence type="ECO:0000313" key="11">
    <source>
        <dbReference type="EMBL" id="CAG4642576.1"/>
    </source>
</evidence>
<dbReference type="EMBL" id="OC985921">
    <property type="protein sequence ID" value="CAG4642576.1"/>
    <property type="molecule type" value="Genomic_DNA"/>
</dbReference>
<evidence type="ECO:0000256" key="9">
    <source>
        <dbReference type="SAM" id="Phobius"/>
    </source>
</evidence>
<evidence type="ECO:0000256" key="1">
    <source>
        <dbReference type="ARBA" id="ARBA00000156"/>
    </source>
</evidence>
<feature type="domain" description="Peptidase S54 rhomboid" evidence="10">
    <location>
        <begin position="148"/>
        <end position="287"/>
    </location>
</feature>
<dbReference type="EC" id="3.4.21.105" evidence="4"/>
<dbReference type="PANTHER" id="PTHR43731">
    <property type="entry name" value="RHOMBOID PROTEASE"/>
    <property type="match status" value="1"/>
</dbReference>
<dbReference type="AlphaFoldDB" id="A0A9N6ZFD6"/>
<comment type="catalytic activity">
    <reaction evidence="1">
        <text>Cleaves type-1 transmembrane domains using a catalytic dyad composed of serine and histidine that are contributed by different transmembrane domains.</text>
        <dbReference type="EC" id="3.4.21.105"/>
    </reaction>
</comment>
<sequence length="316" mass="35629">MSRQIAPVTEETFGCQILVTNRTLGGLNGLVDGPVGQPKLLTPFLFTIGFSGTCLCASAIWEYENRRSDYLLNLHQRAAHWVKKQVRQTQGDFRNDMNKWWNSLRDERKLCYGIIAVNAAVLGLWRIPSLKPFMMTYFSANAFAKAVCWPMILSTFSHYSVIHFGVNMYVLDSIAGAVSVNMGKEQFLGFYLSAGIASSYASHFLRSIRRTPGVSLGASGALMGALAFFCMSNPKSELSIIFLPDFPFTAENGLKGLLALDTIGILLRWKMFDHAAHLGGAVFGMFWHQWGQQIFWSRRHIIMNKWHRFRDLPPTD</sequence>
<comment type="similarity">
    <text evidence="3">Belongs to the peptidase S54 family.</text>
</comment>
<dbReference type="InterPro" id="IPR050925">
    <property type="entry name" value="Rhomboid_protease_S54"/>
</dbReference>
<dbReference type="GO" id="GO:0016020">
    <property type="term" value="C:membrane"/>
    <property type="evidence" value="ECO:0007669"/>
    <property type="project" value="UniProtKB-SubCell"/>
</dbReference>
<dbReference type="Gene3D" id="1.20.1540.10">
    <property type="entry name" value="Rhomboid-like"/>
    <property type="match status" value="1"/>
</dbReference>
<dbReference type="PANTHER" id="PTHR43731:SF14">
    <property type="entry name" value="PRESENILIN-ASSOCIATED RHOMBOID-LIKE PROTEIN, MITOCHONDRIAL"/>
    <property type="match status" value="1"/>
</dbReference>
<accession>A0A9N6ZFD6</accession>